<proteinExistence type="predicted"/>
<dbReference type="Pfam" id="PF24883">
    <property type="entry name" value="NPHP3_N"/>
    <property type="match status" value="1"/>
</dbReference>
<keyword evidence="1" id="KW-0677">Repeat</keyword>
<dbReference type="PANTHER" id="PTHR10039:SF5">
    <property type="entry name" value="NACHT DOMAIN-CONTAINING PROTEIN"/>
    <property type="match status" value="1"/>
</dbReference>
<accession>A0A6A6XWM0</accession>
<feature type="non-terminal residue" evidence="3">
    <location>
        <position position="543"/>
    </location>
</feature>
<evidence type="ECO:0000313" key="4">
    <source>
        <dbReference type="Proteomes" id="UP000799757"/>
    </source>
</evidence>
<dbReference type="AlphaFoldDB" id="A0A6A6XWM0"/>
<feature type="domain" description="Nephrocystin 3-like N-terminal" evidence="2">
    <location>
        <begin position="301"/>
        <end position="476"/>
    </location>
</feature>
<protein>
    <recommendedName>
        <fullName evidence="2">Nephrocystin 3-like N-terminal domain-containing protein</fullName>
    </recommendedName>
</protein>
<dbReference type="EMBL" id="MU001755">
    <property type="protein sequence ID" value="KAF2799997.1"/>
    <property type="molecule type" value="Genomic_DNA"/>
</dbReference>
<dbReference type="OrthoDB" id="443402at2759"/>
<dbReference type="Gene3D" id="3.40.50.300">
    <property type="entry name" value="P-loop containing nucleotide triphosphate hydrolases"/>
    <property type="match status" value="1"/>
</dbReference>
<sequence>MLDPLTAFSAAGTVAQFVDIGAKILSAANEIRESATGCTVSNGELWQLTEHLSDQVEKLSRPIRLPGVSGCLTANEARFEAFCQGCQSVGNELLAKLSKQRSDKKGKWKGLSTAMRVVWSKNDILRLERRLQGFKDMLNTEMVMGLRESMDLNAIQQSERFNNLEVKTQQVLAALVGQQGSLEDIKTRTYALTKLLDRTEVVVRQQQKENHQTRKLIVDLLQKVQDGDAPFANLSRIRGRRRLETARTAEGEKIKKTEARIMNRLWFPTKDDRKDTIAKAHQSTFQWMYEVVACGSKPWSSFVHWLRGDGSIYWIAGKAGSGKSTLMKFIHENPKTIAELRQWSNDRPLLTASHFFWNSGTAEQRSYGGLIQSLLHDILEQEPALISVAFPSLWAAEYSKQKRSSIDLEKDDGLCSISLNELMAAFERLLTQQVVPTNICLFIDGLDEYEGDKIQLAELITKCSSLSTVKFCVSSRPLIPLEDRFGTFPKLLLQDLTAEDIKMYVATKLKENQRFEQLLLTEEDSASQLINEIVSTANGVFLW</sequence>
<keyword evidence="4" id="KW-1185">Reference proteome</keyword>
<dbReference type="SUPFAM" id="SSF52540">
    <property type="entry name" value="P-loop containing nucleoside triphosphate hydrolases"/>
    <property type="match status" value="1"/>
</dbReference>
<dbReference type="InterPro" id="IPR027417">
    <property type="entry name" value="P-loop_NTPase"/>
</dbReference>
<organism evidence="3 4">
    <name type="scientific">Melanomma pulvis-pyrius CBS 109.77</name>
    <dbReference type="NCBI Taxonomy" id="1314802"/>
    <lineage>
        <taxon>Eukaryota</taxon>
        <taxon>Fungi</taxon>
        <taxon>Dikarya</taxon>
        <taxon>Ascomycota</taxon>
        <taxon>Pezizomycotina</taxon>
        <taxon>Dothideomycetes</taxon>
        <taxon>Pleosporomycetidae</taxon>
        <taxon>Pleosporales</taxon>
        <taxon>Melanommataceae</taxon>
        <taxon>Melanomma</taxon>
    </lineage>
</organism>
<evidence type="ECO:0000259" key="2">
    <source>
        <dbReference type="Pfam" id="PF24883"/>
    </source>
</evidence>
<gene>
    <name evidence="3" type="ORF">K505DRAFT_404335</name>
</gene>
<evidence type="ECO:0000256" key="1">
    <source>
        <dbReference type="ARBA" id="ARBA00022737"/>
    </source>
</evidence>
<evidence type="ECO:0000313" key="3">
    <source>
        <dbReference type="EMBL" id="KAF2799997.1"/>
    </source>
</evidence>
<name>A0A6A6XWM0_9PLEO</name>
<dbReference type="Proteomes" id="UP000799757">
    <property type="component" value="Unassembled WGS sequence"/>
</dbReference>
<dbReference type="InterPro" id="IPR056884">
    <property type="entry name" value="NPHP3-like_N"/>
</dbReference>
<dbReference type="PANTHER" id="PTHR10039">
    <property type="entry name" value="AMELOGENIN"/>
    <property type="match status" value="1"/>
</dbReference>
<reference evidence="3" key="1">
    <citation type="journal article" date="2020" name="Stud. Mycol.">
        <title>101 Dothideomycetes genomes: a test case for predicting lifestyles and emergence of pathogens.</title>
        <authorList>
            <person name="Haridas S."/>
            <person name="Albert R."/>
            <person name="Binder M."/>
            <person name="Bloem J."/>
            <person name="Labutti K."/>
            <person name="Salamov A."/>
            <person name="Andreopoulos B."/>
            <person name="Baker S."/>
            <person name="Barry K."/>
            <person name="Bills G."/>
            <person name="Bluhm B."/>
            <person name="Cannon C."/>
            <person name="Castanera R."/>
            <person name="Culley D."/>
            <person name="Daum C."/>
            <person name="Ezra D."/>
            <person name="Gonzalez J."/>
            <person name="Henrissat B."/>
            <person name="Kuo A."/>
            <person name="Liang C."/>
            <person name="Lipzen A."/>
            <person name="Lutzoni F."/>
            <person name="Magnuson J."/>
            <person name="Mondo S."/>
            <person name="Nolan M."/>
            <person name="Ohm R."/>
            <person name="Pangilinan J."/>
            <person name="Park H.-J."/>
            <person name="Ramirez L."/>
            <person name="Alfaro M."/>
            <person name="Sun H."/>
            <person name="Tritt A."/>
            <person name="Yoshinaga Y."/>
            <person name="Zwiers L.-H."/>
            <person name="Turgeon B."/>
            <person name="Goodwin S."/>
            <person name="Spatafora J."/>
            <person name="Crous P."/>
            <person name="Grigoriev I."/>
        </authorList>
    </citation>
    <scope>NUCLEOTIDE SEQUENCE</scope>
    <source>
        <strain evidence="3">CBS 109.77</strain>
    </source>
</reference>